<protein>
    <submittedName>
        <fullName evidence="15">Pyruvate decarboxylase</fullName>
    </submittedName>
</protein>
<evidence type="ECO:0000256" key="5">
    <source>
        <dbReference type="ARBA" id="ARBA00022793"/>
    </source>
</evidence>
<evidence type="ECO:0000256" key="6">
    <source>
        <dbReference type="ARBA" id="ARBA00022842"/>
    </source>
</evidence>
<proteinExistence type="inferred from homology"/>
<dbReference type="STRING" id="634177.GLX_23080"/>
<comment type="similarity">
    <text evidence="3 10">Belongs to the TPP enzyme family.</text>
</comment>
<keyword evidence="5" id="KW-0210">Decarboxylase</keyword>
<keyword evidence="8" id="KW-0456">Lyase</keyword>
<evidence type="ECO:0000256" key="3">
    <source>
        <dbReference type="ARBA" id="ARBA00007812"/>
    </source>
</evidence>
<dbReference type="InterPro" id="IPR029061">
    <property type="entry name" value="THDP-binding"/>
</dbReference>
<evidence type="ECO:0000256" key="2">
    <source>
        <dbReference type="ARBA" id="ARBA00001964"/>
    </source>
</evidence>
<keyword evidence="7 10" id="KW-0786">Thiamine pyrophosphate</keyword>
<dbReference type="Pfam" id="PF00205">
    <property type="entry name" value="TPP_enzyme_M"/>
    <property type="match status" value="1"/>
</dbReference>
<keyword evidence="4 9" id="KW-0479">Metal-binding</keyword>
<name>G2I1B2_KOMMN</name>
<evidence type="ECO:0000256" key="7">
    <source>
        <dbReference type="ARBA" id="ARBA00023052"/>
    </source>
</evidence>
<dbReference type="GO" id="GO:0030976">
    <property type="term" value="F:thiamine pyrophosphate binding"/>
    <property type="evidence" value="ECO:0007669"/>
    <property type="project" value="InterPro"/>
</dbReference>
<organism evidence="15 16">
    <name type="scientific">Komagataeibacter medellinensis (strain NBRC 3288 / BCRC 11682 / LMG 1693 / Kondo 51)</name>
    <name type="common">Gluconacetobacter medellinensis</name>
    <dbReference type="NCBI Taxonomy" id="634177"/>
    <lineage>
        <taxon>Bacteria</taxon>
        <taxon>Pseudomonadati</taxon>
        <taxon>Pseudomonadota</taxon>
        <taxon>Alphaproteobacteria</taxon>
        <taxon>Acetobacterales</taxon>
        <taxon>Acetobacteraceae</taxon>
        <taxon>Komagataeibacter</taxon>
    </lineage>
</organism>
<dbReference type="GO" id="GO:0000949">
    <property type="term" value="P:aromatic amino acid family catabolic process to alcohol via Ehrlich pathway"/>
    <property type="evidence" value="ECO:0007669"/>
    <property type="project" value="TreeGrafter"/>
</dbReference>
<dbReference type="InterPro" id="IPR012110">
    <property type="entry name" value="PDC/IPDC-like"/>
</dbReference>
<gene>
    <name evidence="15" type="ordered locus">GLX_23080</name>
</gene>
<evidence type="ECO:0000256" key="10">
    <source>
        <dbReference type="RuleBase" id="RU362132"/>
    </source>
</evidence>
<comment type="cofactor">
    <cofactor evidence="1">
        <name>a metal cation</name>
        <dbReference type="ChEBI" id="CHEBI:25213"/>
    </cofactor>
</comment>
<evidence type="ECO:0000313" key="16">
    <source>
        <dbReference type="Proteomes" id="UP000009044"/>
    </source>
</evidence>
<dbReference type="Gene3D" id="3.40.50.1220">
    <property type="entry name" value="TPP-binding domain"/>
    <property type="match status" value="1"/>
</dbReference>
<accession>G2I1B2</accession>
<evidence type="ECO:0000256" key="4">
    <source>
        <dbReference type="ARBA" id="ARBA00022723"/>
    </source>
</evidence>
<evidence type="ECO:0000256" key="11">
    <source>
        <dbReference type="SAM" id="MobiDB-lite"/>
    </source>
</evidence>
<feature type="domain" description="Thiamine pyrophosphate enzyme N-terminal TPP-binding" evidence="14">
    <location>
        <begin position="35"/>
        <end position="139"/>
    </location>
</feature>
<evidence type="ECO:0000256" key="9">
    <source>
        <dbReference type="PIRSR" id="PIRSR036565-2"/>
    </source>
</evidence>
<dbReference type="EMBL" id="AP012159">
    <property type="protein sequence ID" value="BAK84720.1"/>
    <property type="molecule type" value="Genomic_DNA"/>
</dbReference>
<evidence type="ECO:0000259" key="13">
    <source>
        <dbReference type="Pfam" id="PF02775"/>
    </source>
</evidence>
<dbReference type="Proteomes" id="UP000009044">
    <property type="component" value="Chromosome"/>
</dbReference>
<feature type="binding site" evidence="9">
    <location>
        <position position="489"/>
    </location>
    <ligand>
        <name>Mg(2+)</name>
        <dbReference type="ChEBI" id="CHEBI:18420"/>
    </ligand>
</feature>
<comment type="cofactor">
    <cofactor evidence="2">
        <name>thiamine diphosphate</name>
        <dbReference type="ChEBI" id="CHEBI:58937"/>
    </cofactor>
</comment>
<dbReference type="InterPro" id="IPR012001">
    <property type="entry name" value="Thiamin_PyroP_enz_TPP-bd_dom"/>
</dbReference>
<dbReference type="PANTHER" id="PTHR43452">
    <property type="entry name" value="PYRUVATE DECARBOXYLASE"/>
    <property type="match status" value="1"/>
</dbReference>
<feature type="region of interest" description="Disordered" evidence="11">
    <location>
        <begin position="1"/>
        <end position="23"/>
    </location>
</feature>
<dbReference type="InterPro" id="IPR047213">
    <property type="entry name" value="TPP_PYR_PDC_IPDC-like"/>
</dbReference>
<dbReference type="FunFam" id="3.40.50.970:FF:000024">
    <property type="entry name" value="Pyruvate decarboxylase isozyme"/>
    <property type="match status" value="1"/>
</dbReference>
<dbReference type="AlphaFoldDB" id="G2I1B2"/>
<evidence type="ECO:0000259" key="12">
    <source>
        <dbReference type="Pfam" id="PF00205"/>
    </source>
</evidence>
<dbReference type="InterPro" id="IPR000399">
    <property type="entry name" value="TPP-bd_CS"/>
</dbReference>
<evidence type="ECO:0000256" key="1">
    <source>
        <dbReference type="ARBA" id="ARBA00001920"/>
    </source>
</evidence>
<dbReference type="PIRSF" id="PIRSF036565">
    <property type="entry name" value="Pyruvt_ip_decrb"/>
    <property type="match status" value="1"/>
</dbReference>
<dbReference type="Pfam" id="PF02776">
    <property type="entry name" value="TPP_enzyme_N"/>
    <property type="match status" value="1"/>
</dbReference>
<dbReference type="InterPro" id="IPR047214">
    <property type="entry name" value="TPP_PDC_IPDC"/>
</dbReference>
<keyword evidence="15" id="KW-0670">Pyruvate</keyword>
<dbReference type="GO" id="GO:0005829">
    <property type="term" value="C:cytosol"/>
    <property type="evidence" value="ECO:0007669"/>
    <property type="project" value="TreeGrafter"/>
</dbReference>
<dbReference type="HOGENOM" id="CLU_013748_0_2_5"/>
<dbReference type="PANTHER" id="PTHR43452:SF30">
    <property type="entry name" value="PYRUVATE DECARBOXYLASE ISOZYME 1-RELATED"/>
    <property type="match status" value="1"/>
</dbReference>
<evidence type="ECO:0000259" key="14">
    <source>
        <dbReference type="Pfam" id="PF02776"/>
    </source>
</evidence>
<dbReference type="InterPro" id="IPR011766">
    <property type="entry name" value="TPP_enzyme_TPP-bd"/>
</dbReference>
<feature type="binding site" evidence="9">
    <location>
        <position position="462"/>
    </location>
    <ligand>
        <name>Mg(2+)</name>
        <dbReference type="ChEBI" id="CHEBI:18420"/>
    </ligand>
</feature>
<dbReference type="GO" id="GO:0004737">
    <property type="term" value="F:pyruvate decarboxylase activity"/>
    <property type="evidence" value="ECO:0007669"/>
    <property type="project" value="TreeGrafter"/>
</dbReference>
<dbReference type="GO" id="GO:0000287">
    <property type="term" value="F:magnesium ion binding"/>
    <property type="evidence" value="ECO:0007669"/>
    <property type="project" value="InterPro"/>
</dbReference>
<comment type="cofactor">
    <cofactor evidence="9">
        <name>Mg(2+)</name>
        <dbReference type="ChEBI" id="CHEBI:18420"/>
    </cofactor>
    <text evidence="9">Binds 1 Mg(2+) per subunit.</text>
</comment>
<evidence type="ECO:0000256" key="8">
    <source>
        <dbReference type="ARBA" id="ARBA00023239"/>
    </source>
</evidence>
<dbReference type="Gene3D" id="3.40.50.970">
    <property type="match status" value="2"/>
</dbReference>
<dbReference type="CDD" id="cd02005">
    <property type="entry name" value="TPP_PDC_IPDC"/>
    <property type="match status" value="1"/>
</dbReference>
<dbReference type="SUPFAM" id="SSF52518">
    <property type="entry name" value="Thiamin diphosphate-binding fold (THDP-binding)"/>
    <property type="match status" value="2"/>
</dbReference>
<dbReference type="Pfam" id="PF02775">
    <property type="entry name" value="TPP_enzyme_C"/>
    <property type="match status" value="1"/>
</dbReference>
<dbReference type="CDD" id="cd07038">
    <property type="entry name" value="TPP_PYR_PDC_IPDC_like"/>
    <property type="match status" value="1"/>
</dbReference>
<dbReference type="PROSITE" id="PS00187">
    <property type="entry name" value="TPP_ENZYMES"/>
    <property type="match status" value="1"/>
</dbReference>
<dbReference type="InterPro" id="IPR029035">
    <property type="entry name" value="DHS-like_NAD/FAD-binding_dom"/>
</dbReference>
<feature type="binding site" evidence="9">
    <location>
        <position position="491"/>
    </location>
    <ligand>
        <name>Mg(2+)</name>
        <dbReference type="ChEBI" id="CHEBI:18420"/>
    </ligand>
</feature>
<feature type="domain" description="Thiamine pyrophosphate enzyme central" evidence="12">
    <location>
        <begin position="230"/>
        <end position="335"/>
    </location>
</feature>
<feature type="domain" description="Thiamine pyrophosphate enzyme TPP-binding" evidence="13">
    <location>
        <begin position="422"/>
        <end position="555"/>
    </location>
</feature>
<keyword evidence="6 9" id="KW-0460">Magnesium</keyword>
<reference evidence="16" key="1">
    <citation type="journal article" date="2011" name="J. Bacteriol.">
        <title>Complete genome sequence of NBRC 3288, a unique cellulose-nonproducing strain of Gluconacetobacter xylinus isolated from vinegar.</title>
        <authorList>
            <person name="Ogino H."/>
            <person name="Azuma Y."/>
            <person name="Hosoyama A."/>
            <person name="Nakazawa H."/>
            <person name="Matsutani M."/>
            <person name="Hasegawa A."/>
            <person name="Otsuyama K."/>
            <person name="Matsushita K."/>
            <person name="Fujita N."/>
            <person name="Shirai M."/>
        </authorList>
    </citation>
    <scope>NUCLEOTIDE SEQUENCE [LARGE SCALE GENOMIC DNA]</scope>
    <source>
        <strain evidence="16">NBRC 3288 / BCRC 11682 / LMG 1693</strain>
    </source>
</reference>
<dbReference type="SUPFAM" id="SSF52467">
    <property type="entry name" value="DHS-like NAD/FAD-binding domain"/>
    <property type="match status" value="1"/>
</dbReference>
<dbReference type="KEGG" id="gxy:GLX_23080"/>
<dbReference type="InterPro" id="IPR012000">
    <property type="entry name" value="Thiamin_PyroP_enz_cen_dom"/>
</dbReference>
<dbReference type="eggNOG" id="COG3961">
    <property type="taxonomic scope" value="Bacteria"/>
</dbReference>
<sequence length="589" mass="64554">MSIFNTRSRGGSRNGRSDISRSRIKKETDMPAQSIGNTLIDIFVEAGIKRIYGVPGDYNLRFLELLESDGRIEFIGTCNELNACYAADGDARISGFAVVTVTYGVGDLGLLSAIAGAYAENVPVLVLSGAPPEYASRSGALLHHTLADGNYTNVLKAFEQFTSAQSTLTAQNAGTELLRLIKVAWTMKLPVYAQLPSDIVDAPSERNTPTPNYCFPSSDKTILSNVINFFVHRLERAHSPVILIDALADRYGVVSDILRIIEKWSLPYAVMPTAKGTCPEDSSLYLGVYFGQKSRNGLFELIGQSDLVIGIGVRFVDSTSAWFSQRIRADAWVNIEATQVVSFKQSFENVEITELVSTWLKWDTDRHPRSTNSSQSVSIKPQVNIVWGQHYFWSQIEAFIEPHDIIIADNGTSLAGVNALKLPEGCSIVSQPIWGAIGYTCPALLGTLLAAPHRRQLLFIGDGAFQLTGQEISTMLRRGAAPIIFLINNRGYTIERMILGPNAHFNDIAAWSYEDLLHGFGGKECGKFIKVGDISGLQKVLQNPSNGDRLLLIEVSFDPLDGPPGLSEFGKMARDYDYPTSYGMSSVKS</sequence>
<evidence type="ECO:0000313" key="15">
    <source>
        <dbReference type="EMBL" id="BAK84720.1"/>
    </source>
</evidence>
<dbReference type="PATRIC" id="fig|634177.7.peg.2586"/>